<dbReference type="InterPro" id="IPR033463">
    <property type="entry name" value="sCache_3"/>
</dbReference>
<evidence type="ECO:0000256" key="6">
    <source>
        <dbReference type="SAM" id="Phobius"/>
    </source>
</evidence>
<dbReference type="SUPFAM" id="SSF103190">
    <property type="entry name" value="Sensory domain-like"/>
    <property type="match status" value="1"/>
</dbReference>
<proteinExistence type="predicted"/>
<dbReference type="EMBL" id="PCRK01000005">
    <property type="protein sequence ID" value="PIP19949.1"/>
    <property type="molecule type" value="Genomic_DNA"/>
</dbReference>
<evidence type="ECO:0000256" key="2">
    <source>
        <dbReference type="ARBA" id="ARBA00022475"/>
    </source>
</evidence>
<feature type="domain" description="Single cache" evidence="7">
    <location>
        <begin position="31"/>
        <end position="149"/>
    </location>
</feature>
<evidence type="ECO:0000313" key="8">
    <source>
        <dbReference type="EMBL" id="PIP19949.1"/>
    </source>
</evidence>
<evidence type="ECO:0000256" key="4">
    <source>
        <dbReference type="ARBA" id="ARBA00022989"/>
    </source>
</evidence>
<name>A0A2G9YL40_9BACT</name>
<accession>A0A2G9YL40</accession>
<feature type="transmembrane region" description="Helical" evidence="6">
    <location>
        <begin position="163"/>
        <end position="182"/>
    </location>
</feature>
<dbReference type="Pfam" id="PF17203">
    <property type="entry name" value="sCache_3_2"/>
    <property type="match status" value="1"/>
</dbReference>
<dbReference type="InterPro" id="IPR029151">
    <property type="entry name" value="Sensor-like_sf"/>
</dbReference>
<evidence type="ECO:0000256" key="5">
    <source>
        <dbReference type="ARBA" id="ARBA00023136"/>
    </source>
</evidence>
<dbReference type="GO" id="GO:0005886">
    <property type="term" value="C:plasma membrane"/>
    <property type="evidence" value="ECO:0007669"/>
    <property type="project" value="UniProtKB-SubCell"/>
</dbReference>
<sequence>MRRILLFIFPILIMVSAAFTLFGFFQVRFEEEKLTDDLKRKAKSIAESMELSVRHAFATTDLRNANYLAEKFETRERLQGCAIYDKEGNIIAVTKRFNDWKEKDRPYIKDILANKAPRGELEKFKEYQVYSYILPILDEEGQLLGMVEVIHDTSYVFARLTELWRRISSTLIILVVLIFVMLHSTRKCNA</sequence>
<dbReference type="AlphaFoldDB" id="A0A2G9YL40"/>
<evidence type="ECO:0000256" key="1">
    <source>
        <dbReference type="ARBA" id="ARBA00004651"/>
    </source>
</evidence>
<comment type="subcellular location">
    <subcellularLocation>
        <location evidence="1">Cell membrane</location>
        <topology evidence="1">Multi-pass membrane protein</topology>
    </subcellularLocation>
</comment>
<dbReference type="Proteomes" id="UP000231292">
    <property type="component" value="Unassembled WGS sequence"/>
</dbReference>
<gene>
    <name evidence="8" type="ORF">COX41_00130</name>
</gene>
<comment type="caution">
    <text evidence="8">The sequence shown here is derived from an EMBL/GenBank/DDBJ whole genome shotgun (WGS) entry which is preliminary data.</text>
</comment>
<keyword evidence="3 6" id="KW-0812">Transmembrane</keyword>
<protein>
    <recommendedName>
        <fullName evidence="7">Single cache domain-containing protein</fullName>
    </recommendedName>
</protein>
<dbReference type="Gene3D" id="3.30.450.290">
    <property type="match status" value="1"/>
</dbReference>
<keyword evidence="4 6" id="KW-1133">Transmembrane helix</keyword>
<reference evidence="8 9" key="1">
    <citation type="submission" date="2017-09" db="EMBL/GenBank/DDBJ databases">
        <title>Depth-based differentiation of microbial function through sediment-hosted aquifers and enrichment of novel symbionts in the deep terrestrial subsurface.</title>
        <authorList>
            <person name="Probst A.J."/>
            <person name="Ladd B."/>
            <person name="Jarett J.K."/>
            <person name="Geller-Mcgrath D.E."/>
            <person name="Sieber C.M."/>
            <person name="Emerson J.B."/>
            <person name="Anantharaman K."/>
            <person name="Thomas B.C."/>
            <person name="Malmstrom R."/>
            <person name="Stieglmeier M."/>
            <person name="Klingl A."/>
            <person name="Woyke T."/>
            <person name="Ryan C.M."/>
            <person name="Banfield J.F."/>
        </authorList>
    </citation>
    <scope>NUCLEOTIDE SEQUENCE [LARGE SCALE GENOMIC DNA]</scope>
    <source>
        <strain evidence="8">CG23_combo_of_CG06-09_8_20_14_all_41_10</strain>
    </source>
</reference>
<keyword evidence="5 6" id="KW-0472">Membrane</keyword>
<evidence type="ECO:0000259" key="7">
    <source>
        <dbReference type="Pfam" id="PF17203"/>
    </source>
</evidence>
<evidence type="ECO:0000256" key="3">
    <source>
        <dbReference type="ARBA" id="ARBA00022692"/>
    </source>
</evidence>
<evidence type="ECO:0000313" key="9">
    <source>
        <dbReference type="Proteomes" id="UP000231292"/>
    </source>
</evidence>
<keyword evidence="2" id="KW-1003">Cell membrane</keyword>
<organism evidence="8 9">
    <name type="scientific">Candidatus Sherwoodlollariibacterium unditelluris</name>
    <dbReference type="NCBI Taxonomy" id="1974757"/>
    <lineage>
        <taxon>Bacteria</taxon>
        <taxon>Pseudomonadati</taxon>
        <taxon>Candidatus Omnitrophota</taxon>
        <taxon>Candidatus Sherwoodlollariibacterium</taxon>
    </lineage>
</organism>